<proteinExistence type="predicted"/>
<dbReference type="GO" id="GO:0016740">
    <property type="term" value="F:transferase activity"/>
    <property type="evidence" value="ECO:0007669"/>
    <property type="project" value="UniProtKB-KW"/>
</dbReference>
<dbReference type="CDD" id="cd06438">
    <property type="entry name" value="EpsO_like"/>
    <property type="match status" value="1"/>
</dbReference>
<gene>
    <name evidence="2" type="ORF">GGQ80_000910</name>
</gene>
<dbReference type="Gene3D" id="3.90.550.10">
    <property type="entry name" value="Spore Coat Polysaccharide Biosynthesis Protein SpsA, Chain A"/>
    <property type="match status" value="1"/>
</dbReference>
<feature type="transmembrane region" description="Helical" evidence="1">
    <location>
        <begin position="6"/>
        <end position="25"/>
    </location>
</feature>
<keyword evidence="1" id="KW-0812">Transmembrane</keyword>
<dbReference type="InterPro" id="IPR029044">
    <property type="entry name" value="Nucleotide-diphossugar_trans"/>
</dbReference>
<evidence type="ECO:0000256" key="1">
    <source>
        <dbReference type="SAM" id="Phobius"/>
    </source>
</evidence>
<dbReference type="Proteomes" id="UP000529795">
    <property type="component" value="Unassembled WGS sequence"/>
</dbReference>
<reference evidence="2 3" key="1">
    <citation type="submission" date="2020-08" db="EMBL/GenBank/DDBJ databases">
        <title>Genomic Encyclopedia of Type Strains, Phase IV (KMG-IV): sequencing the most valuable type-strain genomes for metagenomic binning, comparative biology and taxonomic classification.</title>
        <authorList>
            <person name="Goeker M."/>
        </authorList>
    </citation>
    <scope>NUCLEOTIDE SEQUENCE [LARGE SCALE GENOMIC DNA]</scope>
    <source>
        <strain evidence="2 3">YC6723</strain>
    </source>
</reference>
<keyword evidence="2" id="KW-0808">Transferase</keyword>
<dbReference type="Pfam" id="PF13641">
    <property type="entry name" value="Glyco_tranf_2_3"/>
    <property type="match status" value="1"/>
</dbReference>
<evidence type="ECO:0000313" key="3">
    <source>
        <dbReference type="Proteomes" id="UP000529795"/>
    </source>
</evidence>
<keyword evidence="1" id="KW-1133">Transmembrane helix</keyword>
<sequence length="385" mass="40943">MFVLFYLLSAPFILATSVMLVEVLLGAVPPRRRGMVPAPAHPVRIVVLVPAHDEAAGIAAIVAPLADEVDLLVVADNCSDDTAAVARGAGARVVERADPVNRGKGFALARGRDELAADPPDCVVVLDADTAIDAEGVRRLAADAVARGRPVQGCYLLEPRSDASVATRFSAAAFLVKNLVRQLGTRRLGAPALLVGSGMAFPWTQFATLPLATGHVAEDMMLGVVSAIDGHAPRFAADVLIVGATSSDTGTVTQRRRWESGAQATAREFAPKLVRAAFARRRPGLLWLALDLCVPPLILLLLLDSLLTALLMVAALFGASPGPFILLGILTTALIVTVPLSILLHGRADLVSGWREIPRYALWKAKLSLGVLARRERNWIRTERD</sequence>
<feature type="transmembrane region" description="Helical" evidence="1">
    <location>
        <begin position="324"/>
        <end position="345"/>
    </location>
</feature>
<dbReference type="PANTHER" id="PTHR48090">
    <property type="entry name" value="UNDECAPRENYL-PHOSPHATE 4-DEOXY-4-FORMAMIDO-L-ARABINOSE TRANSFERASE-RELATED"/>
    <property type="match status" value="1"/>
</dbReference>
<protein>
    <submittedName>
        <fullName evidence="2">Cellulose synthase/poly-beta-1,6-N-acetylglucosamine synthase-like glycosyltransferase</fullName>
    </submittedName>
</protein>
<name>A0A840F8T2_9SPHN</name>
<comment type="caution">
    <text evidence="2">The sequence shown here is derived from an EMBL/GenBank/DDBJ whole genome shotgun (WGS) entry which is preliminary data.</text>
</comment>
<evidence type="ECO:0000313" key="2">
    <source>
        <dbReference type="EMBL" id="MBB4153022.1"/>
    </source>
</evidence>
<feature type="transmembrane region" description="Helical" evidence="1">
    <location>
        <begin position="285"/>
        <end position="318"/>
    </location>
</feature>
<dbReference type="SUPFAM" id="SSF53448">
    <property type="entry name" value="Nucleotide-diphospho-sugar transferases"/>
    <property type="match status" value="1"/>
</dbReference>
<keyword evidence="3" id="KW-1185">Reference proteome</keyword>
<dbReference type="RefSeq" id="WP_343050837.1">
    <property type="nucleotide sequence ID" value="NZ_JACIEV010000002.1"/>
</dbReference>
<dbReference type="AlphaFoldDB" id="A0A840F8T2"/>
<dbReference type="InterPro" id="IPR050256">
    <property type="entry name" value="Glycosyltransferase_2"/>
</dbReference>
<accession>A0A840F8T2</accession>
<dbReference type="PANTHER" id="PTHR48090:SF6">
    <property type="entry name" value="SLR5056 PROTEIN"/>
    <property type="match status" value="1"/>
</dbReference>
<keyword evidence="1" id="KW-0472">Membrane</keyword>
<organism evidence="2 3">
    <name type="scientific">Sphingomonas jinjuensis</name>
    <dbReference type="NCBI Taxonomy" id="535907"/>
    <lineage>
        <taxon>Bacteria</taxon>
        <taxon>Pseudomonadati</taxon>
        <taxon>Pseudomonadota</taxon>
        <taxon>Alphaproteobacteria</taxon>
        <taxon>Sphingomonadales</taxon>
        <taxon>Sphingomonadaceae</taxon>
        <taxon>Sphingomonas</taxon>
    </lineage>
</organism>
<dbReference type="EMBL" id="JACIEV010000002">
    <property type="protein sequence ID" value="MBB4153022.1"/>
    <property type="molecule type" value="Genomic_DNA"/>
</dbReference>